<dbReference type="RefSeq" id="WP_246301917.1">
    <property type="nucleotide sequence ID" value="NZ_JACCCW010000002.1"/>
</dbReference>
<feature type="region of interest" description="Disordered" evidence="1">
    <location>
        <begin position="1"/>
        <end position="26"/>
    </location>
</feature>
<organism evidence="2 3">
    <name type="scientific">Granulicella arctica</name>
    <dbReference type="NCBI Taxonomy" id="940613"/>
    <lineage>
        <taxon>Bacteria</taxon>
        <taxon>Pseudomonadati</taxon>
        <taxon>Acidobacteriota</taxon>
        <taxon>Terriglobia</taxon>
        <taxon>Terriglobales</taxon>
        <taxon>Acidobacteriaceae</taxon>
        <taxon>Granulicella</taxon>
    </lineage>
</organism>
<evidence type="ECO:0000256" key="1">
    <source>
        <dbReference type="SAM" id="MobiDB-lite"/>
    </source>
</evidence>
<dbReference type="EMBL" id="JACCCW010000002">
    <property type="protein sequence ID" value="NYF80373.1"/>
    <property type="molecule type" value="Genomic_DNA"/>
</dbReference>
<gene>
    <name evidence="2" type="ORF">HDF17_002693</name>
</gene>
<feature type="compositionally biased region" description="Basic and acidic residues" evidence="1">
    <location>
        <begin position="10"/>
        <end position="26"/>
    </location>
</feature>
<evidence type="ECO:0000313" key="2">
    <source>
        <dbReference type="EMBL" id="NYF80373.1"/>
    </source>
</evidence>
<protein>
    <submittedName>
        <fullName evidence="2">Uncharacterized protein</fullName>
    </submittedName>
</protein>
<proteinExistence type="predicted"/>
<dbReference type="AlphaFoldDB" id="A0A7Y9PJT7"/>
<reference evidence="2 3" key="1">
    <citation type="submission" date="2020-07" db="EMBL/GenBank/DDBJ databases">
        <title>Genomic Encyclopedia of Type Strains, Phase IV (KMG-V): Genome sequencing to study the core and pangenomes of soil and plant-associated prokaryotes.</title>
        <authorList>
            <person name="Whitman W."/>
        </authorList>
    </citation>
    <scope>NUCLEOTIDE SEQUENCE [LARGE SCALE GENOMIC DNA]</scope>
    <source>
        <strain evidence="2 3">X4EP2</strain>
    </source>
</reference>
<evidence type="ECO:0000313" key="3">
    <source>
        <dbReference type="Proteomes" id="UP000589520"/>
    </source>
</evidence>
<sequence>MTIRNPTQPADKEIHHPLDNKRQNQDEDKLGQLVLRKVDQIVVPSALNGFETFFIRNVLEK</sequence>
<dbReference type="Proteomes" id="UP000589520">
    <property type="component" value="Unassembled WGS sequence"/>
</dbReference>
<keyword evidence="3" id="KW-1185">Reference proteome</keyword>
<name>A0A7Y9PJT7_9BACT</name>
<comment type="caution">
    <text evidence="2">The sequence shown here is derived from an EMBL/GenBank/DDBJ whole genome shotgun (WGS) entry which is preliminary data.</text>
</comment>
<accession>A0A7Y9PJT7</accession>